<name>A0A9P4Q847_9PEZI</name>
<evidence type="ECO:0000256" key="3">
    <source>
        <dbReference type="ARBA" id="ARBA00022825"/>
    </source>
</evidence>
<evidence type="ECO:0000256" key="1">
    <source>
        <dbReference type="ARBA" id="ARBA00010040"/>
    </source>
</evidence>
<dbReference type="InterPro" id="IPR011042">
    <property type="entry name" value="6-blade_b-propeller_TolB-like"/>
</dbReference>
<comment type="similarity">
    <text evidence="1">Belongs to the peptidase S9C family.</text>
</comment>
<keyword evidence="2" id="KW-0378">Hydrolase</keyword>
<organism evidence="6 7">
    <name type="scientific">Polychaeton citri CBS 116435</name>
    <dbReference type="NCBI Taxonomy" id="1314669"/>
    <lineage>
        <taxon>Eukaryota</taxon>
        <taxon>Fungi</taxon>
        <taxon>Dikarya</taxon>
        <taxon>Ascomycota</taxon>
        <taxon>Pezizomycotina</taxon>
        <taxon>Dothideomycetes</taxon>
        <taxon>Dothideomycetidae</taxon>
        <taxon>Capnodiales</taxon>
        <taxon>Capnodiaceae</taxon>
        <taxon>Polychaeton</taxon>
    </lineage>
</organism>
<evidence type="ECO:0000313" key="6">
    <source>
        <dbReference type="EMBL" id="KAF2721340.1"/>
    </source>
</evidence>
<keyword evidence="7" id="KW-1185">Reference proteome</keyword>
<dbReference type="GO" id="GO:0006508">
    <property type="term" value="P:proteolysis"/>
    <property type="evidence" value="ECO:0007669"/>
    <property type="project" value="InterPro"/>
</dbReference>
<dbReference type="Gene3D" id="2.120.10.30">
    <property type="entry name" value="TolB, C-terminal domain"/>
    <property type="match status" value="1"/>
</dbReference>
<protein>
    <recommendedName>
        <fullName evidence="4">Dipeptidyl-peptidase V</fullName>
    </recommendedName>
</protein>
<gene>
    <name evidence="6" type="ORF">K431DRAFT_338816</name>
</gene>
<dbReference type="InterPro" id="IPR011659">
    <property type="entry name" value="WD40"/>
</dbReference>
<keyword evidence="3" id="KW-0645">Protease</keyword>
<dbReference type="InterPro" id="IPR001375">
    <property type="entry name" value="Peptidase_S9_cat"/>
</dbReference>
<evidence type="ECO:0000256" key="4">
    <source>
        <dbReference type="ARBA" id="ARBA00032829"/>
    </source>
</evidence>
<proteinExistence type="inferred from homology"/>
<dbReference type="GO" id="GO:0004252">
    <property type="term" value="F:serine-type endopeptidase activity"/>
    <property type="evidence" value="ECO:0007669"/>
    <property type="project" value="TreeGrafter"/>
</dbReference>
<dbReference type="Gene3D" id="3.40.50.1820">
    <property type="entry name" value="alpha/beta hydrolase"/>
    <property type="match status" value="1"/>
</dbReference>
<evidence type="ECO:0000256" key="2">
    <source>
        <dbReference type="ARBA" id="ARBA00022801"/>
    </source>
</evidence>
<comment type="caution">
    <text evidence="6">The sequence shown here is derived from an EMBL/GenBank/DDBJ whole genome shotgun (WGS) entry which is preliminary data.</text>
</comment>
<dbReference type="OrthoDB" id="43744at2759"/>
<feature type="domain" description="Peptidase S9 prolyl oligopeptidase catalytic" evidence="5">
    <location>
        <begin position="440"/>
        <end position="656"/>
    </location>
</feature>
<dbReference type="SUPFAM" id="SSF82171">
    <property type="entry name" value="DPP6 N-terminal domain-like"/>
    <property type="match status" value="1"/>
</dbReference>
<keyword evidence="3" id="KW-0720">Serine protease</keyword>
<dbReference type="InterPro" id="IPR029058">
    <property type="entry name" value="AB_hydrolase_fold"/>
</dbReference>
<accession>A0A9P4Q847</accession>
<dbReference type="EMBL" id="MU003791">
    <property type="protein sequence ID" value="KAF2721340.1"/>
    <property type="molecule type" value="Genomic_DNA"/>
</dbReference>
<evidence type="ECO:0000259" key="5">
    <source>
        <dbReference type="Pfam" id="PF00326"/>
    </source>
</evidence>
<reference evidence="6" key="1">
    <citation type="journal article" date="2020" name="Stud. Mycol.">
        <title>101 Dothideomycetes genomes: a test case for predicting lifestyles and emergence of pathogens.</title>
        <authorList>
            <person name="Haridas S."/>
            <person name="Albert R."/>
            <person name="Binder M."/>
            <person name="Bloem J."/>
            <person name="Labutti K."/>
            <person name="Salamov A."/>
            <person name="Andreopoulos B."/>
            <person name="Baker S."/>
            <person name="Barry K."/>
            <person name="Bills G."/>
            <person name="Bluhm B."/>
            <person name="Cannon C."/>
            <person name="Castanera R."/>
            <person name="Culley D."/>
            <person name="Daum C."/>
            <person name="Ezra D."/>
            <person name="Gonzalez J."/>
            <person name="Henrissat B."/>
            <person name="Kuo A."/>
            <person name="Liang C."/>
            <person name="Lipzen A."/>
            <person name="Lutzoni F."/>
            <person name="Magnuson J."/>
            <person name="Mondo S."/>
            <person name="Nolan M."/>
            <person name="Ohm R."/>
            <person name="Pangilinan J."/>
            <person name="Park H.-J."/>
            <person name="Ramirez L."/>
            <person name="Alfaro M."/>
            <person name="Sun H."/>
            <person name="Tritt A."/>
            <person name="Yoshinaga Y."/>
            <person name="Zwiers L.-H."/>
            <person name="Turgeon B."/>
            <person name="Goodwin S."/>
            <person name="Spatafora J."/>
            <person name="Crous P."/>
            <person name="Grigoriev I."/>
        </authorList>
    </citation>
    <scope>NUCLEOTIDE SEQUENCE</scope>
    <source>
        <strain evidence="6">CBS 116435</strain>
    </source>
</reference>
<dbReference type="Pfam" id="PF07676">
    <property type="entry name" value="PD40"/>
    <property type="match status" value="1"/>
</dbReference>
<dbReference type="Pfam" id="PF00326">
    <property type="entry name" value="Peptidase_S9"/>
    <property type="match status" value="1"/>
</dbReference>
<dbReference type="PANTHER" id="PTHR42776:SF27">
    <property type="entry name" value="DIPEPTIDYL PEPTIDASE FAMILY MEMBER 6"/>
    <property type="match status" value="1"/>
</dbReference>
<dbReference type="PANTHER" id="PTHR42776">
    <property type="entry name" value="SERINE PEPTIDASE S9 FAMILY MEMBER"/>
    <property type="match status" value="1"/>
</dbReference>
<sequence>MGLIEDNLALQVPQDPELSPNSQLVVFATSVRWIQKTADQPNALSRVWLAETGKKHSTRQLTSGLYNDQTPKWRPDGGSIAFISDRAKAGESSALYELPMSGGEALPLTEVKNERPIVKFDYSPDGKSIAFLSADEKSEKQKTKEKDKDDAIVWDEDLPYVRLRLLDIATKTVTTLTEGNAHITDLAWDDRGSRIATVEQKSTDIESPDVDGTDIAVVDVASKESKKLCHFPTNAQDLTWCGGSLYFRASVIPDSVTSASAIYSVSTTSTSSEIGYEYTAYGKENCAMGIRKAGGDLTVYVQEGMEDQLRILNGRTVFSRKQIIQSAALGFTHDSDEMVIAVVLSDINNPCEVYTTTSSGGALVQLSDFGHVFAGKTLGTVNFISCQTLDEQEDIQGIYITPTGKEGADGFPQTPLSTVVLIHGGPYYRITNAWDPMHFWTPPILESGHGVLIINYRGSSGRGQQIAKYGRGGMGKYDEPDIVAMTQYAIEKGWADKGKLIVGGASQGGFLTFLSAVRNGLHGFGWKFRGAMPYAGVTDWDTMCLSSDVGNWEGEYAGICPWDAKKHDTSSRQGSALWEFSNAVEKGGVIPPMLITHGEKDVRVPIEQAHGFRRALQRAKLPFEFVIYPREGHMMEEKKHIEDWAWRIQRFVDAHLA</sequence>
<dbReference type="AlphaFoldDB" id="A0A9P4Q847"/>
<dbReference type="SUPFAM" id="SSF53474">
    <property type="entry name" value="alpha/beta-Hydrolases"/>
    <property type="match status" value="1"/>
</dbReference>
<evidence type="ECO:0000313" key="7">
    <source>
        <dbReference type="Proteomes" id="UP000799441"/>
    </source>
</evidence>
<dbReference type="Proteomes" id="UP000799441">
    <property type="component" value="Unassembled WGS sequence"/>
</dbReference>